<dbReference type="PANTHER" id="PTHR43537">
    <property type="entry name" value="TRANSCRIPTIONAL REGULATOR, GNTR FAMILY"/>
    <property type="match status" value="1"/>
</dbReference>
<dbReference type="GO" id="GO:0003677">
    <property type="term" value="F:DNA binding"/>
    <property type="evidence" value="ECO:0007669"/>
    <property type="project" value="UniProtKB-KW"/>
</dbReference>
<evidence type="ECO:0000256" key="3">
    <source>
        <dbReference type="ARBA" id="ARBA00023163"/>
    </source>
</evidence>
<dbReference type="Gene3D" id="1.10.10.10">
    <property type="entry name" value="Winged helix-like DNA-binding domain superfamily/Winged helix DNA-binding domain"/>
    <property type="match status" value="1"/>
</dbReference>
<dbReference type="InterPro" id="IPR011711">
    <property type="entry name" value="GntR_C"/>
</dbReference>
<dbReference type="RefSeq" id="WP_165241035.1">
    <property type="nucleotide sequence ID" value="NZ_JAAKZV010000159.1"/>
</dbReference>
<sequence>MTPSRTAAAQKGPTPSSTAAASEESLEARARQALVDWLTKEHPAPGQPVPVREFARRLGMSRTPVRSAVGRLYERGLLAYDSTAGFTVAIPSLSSLYELFELRLMLESHSLRLFAERTDREPPARLRELVDEAERLAQASLEDPEQYIAFRENDSRFHRALVELGGLPRMLELHDDLHLSIHVTRAGMEAPITASRLGAAVSEHRAVVDALEAGDRPAARDLLEAHIMRVRDQTIALLARPRM</sequence>
<keyword evidence="3" id="KW-0804">Transcription</keyword>
<gene>
    <name evidence="6" type="ORF">G5C51_28020</name>
</gene>
<dbReference type="Pfam" id="PF00392">
    <property type="entry name" value="GntR"/>
    <property type="match status" value="1"/>
</dbReference>
<evidence type="ECO:0000256" key="4">
    <source>
        <dbReference type="SAM" id="MobiDB-lite"/>
    </source>
</evidence>
<proteinExistence type="predicted"/>
<keyword evidence="1" id="KW-0805">Transcription regulation</keyword>
<dbReference type="Gene3D" id="1.20.120.530">
    <property type="entry name" value="GntR ligand-binding domain-like"/>
    <property type="match status" value="1"/>
</dbReference>
<accession>A0A6G4U6D0</accession>
<dbReference type="SUPFAM" id="SSF48008">
    <property type="entry name" value="GntR ligand-binding domain-like"/>
    <property type="match status" value="1"/>
</dbReference>
<evidence type="ECO:0000313" key="6">
    <source>
        <dbReference type="EMBL" id="NGN67734.1"/>
    </source>
</evidence>
<dbReference type="InterPro" id="IPR036390">
    <property type="entry name" value="WH_DNA-bd_sf"/>
</dbReference>
<feature type="compositionally biased region" description="Low complexity" evidence="4">
    <location>
        <begin position="13"/>
        <end position="23"/>
    </location>
</feature>
<keyword evidence="2" id="KW-0238">DNA-binding</keyword>
<evidence type="ECO:0000313" key="7">
    <source>
        <dbReference type="Proteomes" id="UP000481583"/>
    </source>
</evidence>
<name>A0A6G4U6D0_9ACTN</name>
<dbReference type="PROSITE" id="PS50949">
    <property type="entry name" value="HTH_GNTR"/>
    <property type="match status" value="1"/>
</dbReference>
<dbReference type="SUPFAM" id="SSF46785">
    <property type="entry name" value="Winged helix' DNA-binding domain"/>
    <property type="match status" value="1"/>
</dbReference>
<evidence type="ECO:0000259" key="5">
    <source>
        <dbReference type="PROSITE" id="PS50949"/>
    </source>
</evidence>
<dbReference type="PANTHER" id="PTHR43537:SF45">
    <property type="entry name" value="GNTR FAMILY REGULATORY PROTEIN"/>
    <property type="match status" value="1"/>
</dbReference>
<dbReference type="AlphaFoldDB" id="A0A6G4U6D0"/>
<dbReference type="InterPro" id="IPR000524">
    <property type="entry name" value="Tscrpt_reg_HTH_GntR"/>
</dbReference>
<dbReference type="Proteomes" id="UP000481583">
    <property type="component" value="Unassembled WGS sequence"/>
</dbReference>
<organism evidence="6 7">
    <name type="scientific">Streptomyces coryli</name>
    <dbReference type="NCBI Taxonomy" id="1128680"/>
    <lineage>
        <taxon>Bacteria</taxon>
        <taxon>Bacillati</taxon>
        <taxon>Actinomycetota</taxon>
        <taxon>Actinomycetes</taxon>
        <taxon>Kitasatosporales</taxon>
        <taxon>Streptomycetaceae</taxon>
        <taxon>Streptomyces</taxon>
    </lineage>
</organism>
<dbReference type="SMART" id="SM00895">
    <property type="entry name" value="FCD"/>
    <property type="match status" value="1"/>
</dbReference>
<keyword evidence="7" id="KW-1185">Reference proteome</keyword>
<dbReference type="EMBL" id="JAAKZV010000159">
    <property type="protein sequence ID" value="NGN67734.1"/>
    <property type="molecule type" value="Genomic_DNA"/>
</dbReference>
<reference evidence="6 7" key="1">
    <citation type="submission" date="2020-02" db="EMBL/GenBank/DDBJ databases">
        <title>Whole-genome analyses of novel actinobacteria.</title>
        <authorList>
            <person name="Sahin N."/>
        </authorList>
    </citation>
    <scope>NUCLEOTIDE SEQUENCE [LARGE SCALE GENOMIC DNA]</scope>
    <source>
        <strain evidence="6 7">A7024</strain>
    </source>
</reference>
<dbReference type="Pfam" id="PF07729">
    <property type="entry name" value="FCD"/>
    <property type="match status" value="1"/>
</dbReference>
<protein>
    <submittedName>
        <fullName evidence="6">GntR family transcriptional regulator</fullName>
    </submittedName>
</protein>
<dbReference type="GO" id="GO:0003700">
    <property type="term" value="F:DNA-binding transcription factor activity"/>
    <property type="evidence" value="ECO:0007669"/>
    <property type="project" value="InterPro"/>
</dbReference>
<dbReference type="InterPro" id="IPR008920">
    <property type="entry name" value="TF_FadR/GntR_C"/>
</dbReference>
<dbReference type="InterPro" id="IPR036388">
    <property type="entry name" value="WH-like_DNA-bd_sf"/>
</dbReference>
<evidence type="ECO:0000256" key="2">
    <source>
        <dbReference type="ARBA" id="ARBA00023125"/>
    </source>
</evidence>
<comment type="caution">
    <text evidence="6">The sequence shown here is derived from an EMBL/GenBank/DDBJ whole genome shotgun (WGS) entry which is preliminary data.</text>
</comment>
<evidence type="ECO:0000256" key="1">
    <source>
        <dbReference type="ARBA" id="ARBA00023015"/>
    </source>
</evidence>
<feature type="region of interest" description="Disordered" evidence="4">
    <location>
        <begin position="1"/>
        <end position="27"/>
    </location>
</feature>
<feature type="domain" description="HTH gntR-type" evidence="5">
    <location>
        <begin position="24"/>
        <end position="91"/>
    </location>
</feature>